<evidence type="ECO:0000313" key="2">
    <source>
        <dbReference type="EMBL" id="NKE69322.1"/>
    </source>
</evidence>
<accession>A0A7X6DLI9</accession>
<dbReference type="SUPFAM" id="SSF56024">
    <property type="entry name" value="Phospholipase D/nuclease"/>
    <property type="match status" value="2"/>
</dbReference>
<dbReference type="GO" id="GO:0032049">
    <property type="term" value="P:cardiolipin biosynthetic process"/>
    <property type="evidence" value="ECO:0007669"/>
    <property type="project" value="UniProtKB-ARBA"/>
</dbReference>
<dbReference type="SMART" id="SM00155">
    <property type="entry name" value="PLDc"/>
    <property type="match status" value="2"/>
</dbReference>
<protein>
    <submittedName>
        <fullName evidence="2">Cardiolipin synthase B</fullName>
    </submittedName>
</protein>
<dbReference type="Gene3D" id="3.30.870.10">
    <property type="entry name" value="Endonuclease Chain A"/>
    <property type="match status" value="2"/>
</dbReference>
<dbReference type="Pfam" id="PF13091">
    <property type="entry name" value="PLDc_2"/>
    <property type="match status" value="2"/>
</dbReference>
<sequence>MRSAIAPDHSTPYCVKKPKIAKIVVKMIYQSHLTQHFYNSIKRILFLVLMLALVACGATPKRLGQEPFPLSHPAFFDTLEAYTGAPILSGHHVRVLLDGDETFAAMLKAIREAEKSITFVTYVYWKGEIADAFADALAERARNGVPVYLLLDSQGAKSMEEKNVAKMKEGGVHFAWFRPLKWYKPFQYNYRTHRKVLVIDGRIGFTGGIGIGDEWLGHAQDKDHWRDTCVVVEGPVVHYMQAAFAENWMEATRTMIVGDLYFPPLQEIGPVKAQGLRSSPMESSSEVYMLYLLTIASSERTLYITTAYFLPDGLLQDRLIEAVQRGVDVRVIVPGKYNDNYLLYQLARNGYGRLLKAGVKIYEYQPTFMHAKTMVADGVWGSIGSTNFDNRSFSLNDEFNLNFHSRAVARHLEEIFLEDLARSRPISYEEWRKRPYRERFVGWLGDWIKSLL</sequence>
<dbReference type="PROSITE" id="PS50035">
    <property type="entry name" value="PLD"/>
    <property type="match status" value="2"/>
</dbReference>
<organism evidence="2 3">
    <name type="scientific">Candidatus Manganitrophus noduliformans</name>
    <dbReference type="NCBI Taxonomy" id="2606439"/>
    <lineage>
        <taxon>Bacteria</taxon>
        <taxon>Pseudomonadati</taxon>
        <taxon>Nitrospirota</taxon>
        <taxon>Nitrospiria</taxon>
        <taxon>Candidatus Troglogloeales</taxon>
        <taxon>Candidatus Manganitrophaceae</taxon>
        <taxon>Candidatus Manganitrophus</taxon>
    </lineage>
</organism>
<feature type="domain" description="PLD phosphodiesterase" evidence="1">
    <location>
        <begin position="365"/>
        <end position="392"/>
    </location>
</feature>
<proteinExistence type="predicted"/>
<dbReference type="CDD" id="cd09110">
    <property type="entry name" value="PLDc_CLS_1"/>
    <property type="match status" value="1"/>
</dbReference>
<dbReference type="GO" id="GO:0008808">
    <property type="term" value="F:cardiolipin synthase activity"/>
    <property type="evidence" value="ECO:0007669"/>
    <property type="project" value="TreeGrafter"/>
</dbReference>
<dbReference type="GO" id="GO:0016020">
    <property type="term" value="C:membrane"/>
    <property type="evidence" value="ECO:0007669"/>
    <property type="project" value="TreeGrafter"/>
</dbReference>
<reference evidence="2 3" key="1">
    <citation type="journal article" date="2020" name="Nature">
        <title>Bacterial chemolithoautotrophy via manganese oxidation.</title>
        <authorList>
            <person name="Yu H."/>
            <person name="Leadbetter J.R."/>
        </authorList>
    </citation>
    <scope>NUCLEOTIDE SEQUENCE [LARGE SCALE GENOMIC DNA]</scope>
    <source>
        <strain evidence="2 3">Mn-1</strain>
    </source>
</reference>
<feature type="domain" description="PLD phosphodiesterase" evidence="1">
    <location>
        <begin position="188"/>
        <end position="215"/>
    </location>
</feature>
<name>A0A7X6DLI9_9BACT</name>
<dbReference type="EMBL" id="VTOW01000001">
    <property type="protein sequence ID" value="NKE69322.1"/>
    <property type="molecule type" value="Genomic_DNA"/>
</dbReference>
<dbReference type="InterPro" id="IPR001736">
    <property type="entry name" value="PLipase_D/transphosphatidylase"/>
</dbReference>
<comment type="caution">
    <text evidence="2">The sequence shown here is derived from an EMBL/GenBank/DDBJ whole genome shotgun (WGS) entry which is preliminary data.</text>
</comment>
<evidence type="ECO:0000259" key="1">
    <source>
        <dbReference type="PROSITE" id="PS50035"/>
    </source>
</evidence>
<evidence type="ECO:0000313" key="3">
    <source>
        <dbReference type="Proteomes" id="UP000534783"/>
    </source>
</evidence>
<dbReference type="CDD" id="cd09159">
    <property type="entry name" value="PLDc_ybhO_like_2"/>
    <property type="match status" value="1"/>
</dbReference>
<keyword evidence="3" id="KW-1185">Reference proteome</keyword>
<dbReference type="AlphaFoldDB" id="A0A7X6DLI9"/>
<dbReference type="PANTHER" id="PTHR21248:SF22">
    <property type="entry name" value="PHOSPHOLIPASE D"/>
    <property type="match status" value="1"/>
</dbReference>
<dbReference type="InterPro" id="IPR025202">
    <property type="entry name" value="PLD-like_dom"/>
</dbReference>
<gene>
    <name evidence="2" type="ORF">MNODULE_00960</name>
</gene>
<dbReference type="Proteomes" id="UP000534783">
    <property type="component" value="Unassembled WGS sequence"/>
</dbReference>
<dbReference type="PANTHER" id="PTHR21248">
    <property type="entry name" value="CARDIOLIPIN SYNTHASE"/>
    <property type="match status" value="1"/>
</dbReference>